<dbReference type="PANTHER" id="PTHR43968">
    <property type="match status" value="1"/>
</dbReference>
<comment type="similarity">
    <text evidence="1">Belongs to the GST superfamily. Omega family.</text>
</comment>
<dbReference type="EC" id="2.5.1.18" evidence="2"/>
<accession>A0AA88YAF7</accession>
<dbReference type="SFLD" id="SFLDG00358">
    <property type="entry name" value="Main_(cytGST)"/>
    <property type="match status" value="1"/>
</dbReference>
<feature type="domain" description="GST C-terminal" evidence="6">
    <location>
        <begin position="86"/>
        <end position="212"/>
    </location>
</feature>
<evidence type="ECO:0000259" key="6">
    <source>
        <dbReference type="PROSITE" id="PS50405"/>
    </source>
</evidence>
<dbReference type="AlphaFoldDB" id="A0AA88YAF7"/>
<comment type="caution">
    <text evidence="7">The sequence shown here is derived from an EMBL/GenBank/DDBJ whole genome shotgun (WGS) entry which is preliminary data.</text>
</comment>
<dbReference type="PANTHER" id="PTHR43968:SF6">
    <property type="entry name" value="GLUTATHIONE S-TRANSFERASE OMEGA"/>
    <property type="match status" value="1"/>
</dbReference>
<dbReference type="InterPro" id="IPR010987">
    <property type="entry name" value="Glutathione-S-Trfase_C-like"/>
</dbReference>
<evidence type="ECO:0000256" key="4">
    <source>
        <dbReference type="ARBA" id="ARBA00047960"/>
    </source>
</evidence>
<dbReference type="SUPFAM" id="SSF47616">
    <property type="entry name" value="GST C-terminal domain-like"/>
    <property type="match status" value="1"/>
</dbReference>
<dbReference type="Gene3D" id="1.20.1050.10">
    <property type="match status" value="1"/>
</dbReference>
<keyword evidence="8" id="KW-1185">Reference proteome</keyword>
<protein>
    <recommendedName>
        <fullName evidence="2">glutathione transferase</fullName>
        <ecNumber evidence="2">2.5.1.18</ecNumber>
    </recommendedName>
</protein>
<dbReference type="Gene3D" id="3.40.30.10">
    <property type="entry name" value="Glutaredoxin"/>
    <property type="match status" value="1"/>
</dbReference>
<evidence type="ECO:0000313" key="7">
    <source>
        <dbReference type="EMBL" id="KAK3101183.1"/>
    </source>
</evidence>
<dbReference type="Pfam" id="PF13409">
    <property type="entry name" value="GST_N_2"/>
    <property type="match status" value="1"/>
</dbReference>
<dbReference type="InterPro" id="IPR045073">
    <property type="entry name" value="Omega/Tau-like"/>
</dbReference>
<evidence type="ECO:0000256" key="1">
    <source>
        <dbReference type="ARBA" id="ARBA00011067"/>
    </source>
</evidence>
<reference evidence="7" key="1">
    <citation type="submission" date="2019-08" db="EMBL/GenBank/DDBJ databases">
        <title>The improved chromosome-level genome for the pearl oyster Pinctada fucata martensii using PacBio sequencing and Hi-C.</title>
        <authorList>
            <person name="Zheng Z."/>
        </authorList>
    </citation>
    <scope>NUCLEOTIDE SEQUENCE</scope>
    <source>
        <strain evidence="7">ZZ-2019</strain>
        <tissue evidence="7">Adductor muscle</tissue>
    </source>
</reference>
<dbReference type="InterPro" id="IPR004045">
    <property type="entry name" value="Glutathione_S-Trfase_N"/>
</dbReference>
<evidence type="ECO:0000259" key="5">
    <source>
        <dbReference type="PROSITE" id="PS50404"/>
    </source>
</evidence>
<dbReference type="SFLD" id="SFLDS00019">
    <property type="entry name" value="Glutathione_Transferase_(cytos"/>
    <property type="match status" value="1"/>
</dbReference>
<gene>
    <name evidence="7" type="ORF">FSP39_001597</name>
</gene>
<organism evidence="7 8">
    <name type="scientific">Pinctada imbricata</name>
    <name type="common">Atlantic pearl-oyster</name>
    <name type="synonym">Pinctada martensii</name>
    <dbReference type="NCBI Taxonomy" id="66713"/>
    <lineage>
        <taxon>Eukaryota</taxon>
        <taxon>Metazoa</taxon>
        <taxon>Spiralia</taxon>
        <taxon>Lophotrochozoa</taxon>
        <taxon>Mollusca</taxon>
        <taxon>Bivalvia</taxon>
        <taxon>Autobranchia</taxon>
        <taxon>Pteriomorphia</taxon>
        <taxon>Pterioida</taxon>
        <taxon>Pterioidea</taxon>
        <taxon>Pteriidae</taxon>
        <taxon>Pinctada</taxon>
    </lineage>
</organism>
<dbReference type="Proteomes" id="UP001186944">
    <property type="component" value="Unassembled WGS sequence"/>
</dbReference>
<proteinExistence type="inferred from homology"/>
<dbReference type="InterPro" id="IPR036282">
    <property type="entry name" value="Glutathione-S-Trfase_C_sf"/>
</dbReference>
<feature type="domain" description="GST N-terminal" evidence="5">
    <location>
        <begin position="2"/>
        <end position="80"/>
    </location>
</feature>
<dbReference type="InterPro" id="IPR050983">
    <property type="entry name" value="GST_Omega/HSP26"/>
</dbReference>
<keyword evidence="3" id="KW-0808">Transferase</keyword>
<dbReference type="SFLD" id="SFLDG01152">
    <property type="entry name" value="Main.3:_Omega-_and_Tau-like"/>
    <property type="match status" value="1"/>
</dbReference>
<dbReference type="EMBL" id="VSWD01000005">
    <property type="protein sequence ID" value="KAK3101183.1"/>
    <property type="molecule type" value="Genomic_DNA"/>
</dbReference>
<dbReference type="InterPro" id="IPR036249">
    <property type="entry name" value="Thioredoxin-like_sf"/>
</dbReference>
<dbReference type="SUPFAM" id="SSF52833">
    <property type="entry name" value="Thioredoxin-like"/>
    <property type="match status" value="1"/>
</dbReference>
<evidence type="ECO:0000256" key="2">
    <source>
        <dbReference type="ARBA" id="ARBA00012452"/>
    </source>
</evidence>
<dbReference type="Pfam" id="PF13410">
    <property type="entry name" value="GST_C_2"/>
    <property type="match status" value="1"/>
</dbReference>
<dbReference type="PROSITE" id="PS50404">
    <property type="entry name" value="GST_NTER"/>
    <property type="match status" value="1"/>
</dbReference>
<dbReference type="PROSITE" id="PS50405">
    <property type="entry name" value="GST_CTER"/>
    <property type="match status" value="1"/>
</dbReference>
<dbReference type="GO" id="GO:0005737">
    <property type="term" value="C:cytoplasm"/>
    <property type="evidence" value="ECO:0007669"/>
    <property type="project" value="TreeGrafter"/>
</dbReference>
<dbReference type="InterPro" id="IPR040079">
    <property type="entry name" value="Glutathione_S-Trfase"/>
</dbReference>
<evidence type="ECO:0000256" key="3">
    <source>
        <dbReference type="ARBA" id="ARBA00022679"/>
    </source>
</evidence>
<evidence type="ECO:0000313" key="8">
    <source>
        <dbReference type="Proteomes" id="UP001186944"/>
    </source>
</evidence>
<comment type="catalytic activity">
    <reaction evidence="4">
        <text>RX + glutathione = an S-substituted glutathione + a halide anion + H(+)</text>
        <dbReference type="Rhea" id="RHEA:16437"/>
        <dbReference type="ChEBI" id="CHEBI:15378"/>
        <dbReference type="ChEBI" id="CHEBI:16042"/>
        <dbReference type="ChEBI" id="CHEBI:17792"/>
        <dbReference type="ChEBI" id="CHEBI:57925"/>
        <dbReference type="ChEBI" id="CHEBI:90779"/>
        <dbReference type="EC" id="2.5.1.18"/>
    </reaction>
</comment>
<sequence length="234" mass="27076">MAAVKFYCSWFCPFAQRAWISLLEKNVPFDYEEIDPYNKTSEFLSVNPRGLVPVIIQGQRSVYESSVCIEFVDEAWPGDPGLMPSDPWKRAESRILGDFISKKIVPTYYQILQRQDKTQQNEAKETMLKHLKDLCQLMSKEGPFMLGKTMGYPDIMLVPFTLRFYVLKHYRDFVIPETTEFDRLREWMTACHAKDSVKKTVAETGRLLDKYQRYADNTAKTEVADAIRGGGVMP</sequence>
<dbReference type="GO" id="GO:0004364">
    <property type="term" value="F:glutathione transferase activity"/>
    <property type="evidence" value="ECO:0007669"/>
    <property type="project" value="UniProtKB-EC"/>
</dbReference>
<name>A0AA88YAF7_PINIB</name>